<proteinExistence type="predicted"/>
<protein>
    <submittedName>
        <fullName evidence="1">Uncharacterized protein</fullName>
    </submittedName>
</protein>
<dbReference type="EMBL" id="JAWDJW010001769">
    <property type="protein sequence ID" value="KAK3078587.1"/>
    <property type="molecule type" value="Genomic_DNA"/>
</dbReference>
<name>A0ACC3DPE1_9PEZI</name>
<gene>
    <name evidence="1" type="ORF">LTS18_007129</name>
</gene>
<reference evidence="1" key="1">
    <citation type="submission" date="2024-09" db="EMBL/GenBank/DDBJ databases">
        <title>Black Yeasts Isolated from many extreme environments.</title>
        <authorList>
            <person name="Coleine C."/>
            <person name="Stajich J.E."/>
            <person name="Selbmann L."/>
        </authorList>
    </citation>
    <scope>NUCLEOTIDE SEQUENCE</scope>
    <source>
        <strain evidence="1">CCFEE 5737</strain>
    </source>
</reference>
<evidence type="ECO:0000313" key="1">
    <source>
        <dbReference type="EMBL" id="KAK3078587.1"/>
    </source>
</evidence>
<accession>A0ACC3DPE1</accession>
<keyword evidence="2" id="KW-1185">Reference proteome</keyword>
<evidence type="ECO:0000313" key="2">
    <source>
        <dbReference type="Proteomes" id="UP001186974"/>
    </source>
</evidence>
<organism evidence="1 2">
    <name type="scientific">Coniosporium uncinatum</name>
    <dbReference type="NCBI Taxonomy" id="93489"/>
    <lineage>
        <taxon>Eukaryota</taxon>
        <taxon>Fungi</taxon>
        <taxon>Dikarya</taxon>
        <taxon>Ascomycota</taxon>
        <taxon>Pezizomycotina</taxon>
        <taxon>Dothideomycetes</taxon>
        <taxon>Dothideomycetes incertae sedis</taxon>
        <taxon>Coniosporium</taxon>
    </lineage>
</organism>
<dbReference type="Proteomes" id="UP001186974">
    <property type="component" value="Unassembled WGS sequence"/>
</dbReference>
<sequence>PRPGDKAVWVKYLSLLPELLSSKKIKANRIKSMEGGLDGILKGFEMHSAGKISAEKLCYQIGQ</sequence>
<comment type="caution">
    <text evidence="1">The sequence shown here is derived from an EMBL/GenBank/DDBJ whole genome shotgun (WGS) entry which is preliminary data.</text>
</comment>
<feature type="non-terminal residue" evidence="1">
    <location>
        <position position="1"/>
    </location>
</feature>